<evidence type="ECO:0000313" key="12">
    <source>
        <dbReference type="Proteomes" id="UP000460715"/>
    </source>
</evidence>
<dbReference type="GO" id="GO:0006207">
    <property type="term" value="P:'de novo' pyrimidine nucleobase biosynthetic process"/>
    <property type="evidence" value="ECO:0007669"/>
    <property type="project" value="InterPro"/>
</dbReference>
<feature type="domain" description="Aspartate/ornithine carbamoyltransferase Asp/Orn-binding" evidence="9">
    <location>
        <begin position="157"/>
        <end position="303"/>
    </location>
</feature>
<dbReference type="PROSITE" id="PS00097">
    <property type="entry name" value="CARBAMOYLTRANSFERASE"/>
    <property type="match status" value="1"/>
</dbReference>
<evidence type="ECO:0000256" key="5">
    <source>
        <dbReference type="ARBA" id="ARBA00022975"/>
    </source>
</evidence>
<dbReference type="NCBIfam" id="TIGR00670">
    <property type="entry name" value="asp_carb_tr"/>
    <property type="match status" value="1"/>
</dbReference>
<dbReference type="EMBL" id="SNVJ01000008">
    <property type="protein sequence ID" value="MXP63933.1"/>
    <property type="molecule type" value="Genomic_DNA"/>
</dbReference>
<dbReference type="PRINTS" id="PR00100">
    <property type="entry name" value="AOTCASE"/>
</dbReference>
<comment type="pathway">
    <text evidence="2 8">Pyrimidine metabolism; UMP biosynthesis via de novo pathway; (S)-dihydroorotate from bicarbonate: step 2/3.</text>
</comment>
<name>A0A845B8I4_9PROT</name>
<feature type="binding site" evidence="8">
    <location>
        <position position="59"/>
    </location>
    <ligand>
        <name>carbamoyl phosphate</name>
        <dbReference type="ChEBI" id="CHEBI:58228"/>
    </ligand>
</feature>
<comment type="caution">
    <text evidence="11">The sequence shown here is derived from an EMBL/GenBank/DDBJ whole genome shotgun (WGS) entry which is preliminary data.</text>
</comment>
<dbReference type="PANTHER" id="PTHR45753">
    <property type="entry name" value="ORNITHINE CARBAMOYLTRANSFERASE, MITOCHONDRIAL"/>
    <property type="match status" value="1"/>
</dbReference>
<evidence type="ECO:0000259" key="10">
    <source>
        <dbReference type="Pfam" id="PF02729"/>
    </source>
</evidence>
<dbReference type="SUPFAM" id="SSF53671">
    <property type="entry name" value="Aspartate/ornithine carbamoyltransferase"/>
    <property type="match status" value="1"/>
</dbReference>
<comment type="subunit">
    <text evidence="8">Heterododecamer (2C3:3R2) of six catalytic PyrB chains organized as two trimers (C3), and six regulatory PyrI chains organized as three dimers (R2).</text>
</comment>
<dbReference type="HAMAP" id="MF_00001">
    <property type="entry name" value="Asp_carb_tr"/>
    <property type="match status" value="1"/>
</dbReference>
<feature type="binding site" evidence="8">
    <location>
        <position position="137"/>
    </location>
    <ligand>
        <name>carbamoyl phosphate</name>
        <dbReference type="ChEBI" id="CHEBI:58228"/>
    </ligand>
</feature>
<proteinExistence type="inferred from homology"/>
<feature type="domain" description="Aspartate/ornithine carbamoyltransferase carbamoyl-P binding" evidence="10">
    <location>
        <begin position="7"/>
        <end position="149"/>
    </location>
</feature>
<dbReference type="InterPro" id="IPR006130">
    <property type="entry name" value="Asp/Orn_carbamoylTrfase"/>
</dbReference>
<keyword evidence="4 8" id="KW-0808">Transferase</keyword>
<dbReference type="NCBIfam" id="NF002032">
    <property type="entry name" value="PRK00856.1"/>
    <property type="match status" value="1"/>
</dbReference>
<feature type="binding site" evidence="8">
    <location>
        <position position="265"/>
    </location>
    <ligand>
        <name>carbamoyl phosphate</name>
        <dbReference type="ChEBI" id="CHEBI:58228"/>
    </ligand>
</feature>
<comment type="catalytic activity">
    <reaction evidence="7 8">
        <text>carbamoyl phosphate + L-aspartate = N-carbamoyl-L-aspartate + phosphate + H(+)</text>
        <dbReference type="Rhea" id="RHEA:20013"/>
        <dbReference type="ChEBI" id="CHEBI:15378"/>
        <dbReference type="ChEBI" id="CHEBI:29991"/>
        <dbReference type="ChEBI" id="CHEBI:32814"/>
        <dbReference type="ChEBI" id="CHEBI:43474"/>
        <dbReference type="ChEBI" id="CHEBI:58228"/>
        <dbReference type="EC" id="2.1.3.2"/>
    </reaction>
</comment>
<dbReference type="EC" id="2.1.3.2" evidence="8"/>
<dbReference type="Gene3D" id="3.40.50.1370">
    <property type="entry name" value="Aspartate/ornithine carbamoyltransferase"/>
    <property type="match status" value="2"/>
</dbReference>
<feature type="binding site" evidence="8">
    <location>
        <position position="224"/>
    </location>
    <ligand>
        <name>L-aspartate</name>
        <dbReference type="ChEBI" id="CHEBI:29991"/>
    </ligand>
</feature>
<evidence type="ECO:0000313" key="11">
    <source>
        <dbReference type="EMBL" id="MXP63933.1"/>
    </source>
</evidence>
<feature type="binding site" evidence="8">
    <location>
        <position position="170"/>
    </location>
    <ligand>
        <name>L-aspartate</name>
        <dbReference type="ChEBI" id="CHEBI:29991"/>
    </ligand>
</feature>
<dbReference type="GO" id="GO:0005829">
    <property type="term" value="C:cytosol"/>
    <property type="evidence" value="ECO:0007669"/>
    <property type="project" value="TreeGrafter"/>
</dbReference>
<evidence type="ECO:0000256" key="6">
    <source>
        <dbReference type="ARBA" id="ARBA00043884"/>
    </source>
</evidence>
<dbReference type="RefSeq" id="WP_160937056.1">
    <property type="nucleotide sequence ID" value="NZ_SNVJ01000008.1"/>
</dbReference>
<dbReference type="GO" id="GO:0044205">
    <property type="term" value="P:'de novo' UMP biosynthetic process"/>
    <property type="evidence" value="ECO:0007669"/>
    <property type="project" value="UniProtKB-UniRule"/>
</dbReference>
<evidence type="ECO:0000256" key="1">
    <source>
        <dbReference type="ARBA" id="ARBA00003822"/>
    </source>
</evidence>
<dbReference type="OrthoDB" id="9774690at2"/>
<dbReference type="InterPro" id="IPR006132">
    <property type="entry name" value="Asp/Orn_carbamoyltranf_P-bd"/>
</dbReference>
<evidence type="ECO:0000259" key="9">
    <source>
        <dbReference type="Pfam" id="PF00185"/>
    </source>
</evidence>
<evidence type="ECO:0000256" key="2">
    <source>
        <dbReference type="ARBA" id="ARBA00004852"/>
    </source>
</evidence>
<gene>
    <name evidence="8" type="primary">pyrB</name>
    <name evidence="11" type="ORF">E0493_11315</name>
</gene>
<dbReference type="AlphaFoldDB" id="A0A845B8I4"/>
<dbReference type="GO" id="GO:0004070">
    <property type="term" value="F:aspartate carbamoyltransferase activity"/>
    <property type="evidence" value="ECO:0007669"/>
    <property type="project" value="UniProtKB-UniRule"/>
</dbReference>
<evidence type="ECO:0000256" key="3">
    <source>
        <dbReference type="ARBA" id="ARBA00008896"/>
    </source>
</evidence>
<feature type="binding site" evidence="8">
    <location>
        <position position="87"/>
    </location>
    <ligand>
        <name>L-aspartate</name>
        <dbReference type="ChEBI" id="CHEBI:29991"/>
    </ligand>
</feature>
<dbReference type="InterPro" id="IPR036901">
    <property type="entry name" value="Asp/Orn_carbamoylTrfase_sf"/>
</dbReference>
<dbReference type="Pfam" id="PF02729">
    <property type="entry name" value="OTCace_N"/>
    <property type="match status" value="1"/>
</dbReference>
<feature type="binding site" evidence="8">
    <location>
        <position position="60"/>
    </location>
    <ligand>
        <name>carbamoyl phosphate</name>
        <dbReference type="ChEBI" id="CHEBI:58228"/>
    </ligand>
</feature>
<dbReference type="PRINTS" id="PR00101">
    <property type="entry name" value="ATCASE"/>
</dbReference>
<dbReference type="InterPro" id="IPR006131">
    <property type="entry name" value="Asp_carbamoyltransf_Asp/Orn-bd"/>
</dbReference>
<dbReference type="PANTHER" id="PTHR45753:SF6">
    <property type="entry name" value="ASPARTATE CARBAMOYLTRANSFERASE"/>
    <property type="match status" value="1"/>
</dbReference>
<comment type="similarity">
    <text evidence="3 8">Belongs to the aspartate/ornithine carbamoyltransferase superfamily. ATCase family.</text>
</comment>
<dbReference type="GO" id="GO:0016597">
    <property type="term" value="F:amino acid binding"/>
    <property type="evidence" value="ECO:0007669"/>
    <property type="project" value="InterPro"/>
</dbReference>
<keyword evidence="5 8" id="KW-0665">Pyrimidine biosynthesis</keyword>
<feature type="binding site" evidence="8">
    <location>
        <position position="140"/>
    </location>
    <ligand>
        <name>carbamoyl phosphate</name>
        <dbReference type="ChEBI" id="CHEBI:58228"/>
    </ligand>
</feature>
<dbReference type="Pfam" id="PF00185">
    <property type="entry name" value="OTCace"/>
    <property type="match status" value="1"/>
</dbReference>
<keyword evidence="12" id="KW-1185">Reference proteome</keyword>
<dbReference type="InterPro" id="IPR002082">
    <property type="entry name" value="Asp_carbamoyltransf"/>
</dbReference>
<evidence type="ECO:0000256" key="7">
    <source>
        <dbReference type="ARBA" id="ARBA00048859"/>
    </source>
</evidence>
<protein>
    <recommendedName>
        <fullName evidence="8">Aspartate carbamoyltransferase</fullName>
        <ecNumber evidence="8">2.1.3.2</ecNumber>
    </recommendedName>
    <alternativeName>
        <fullName evidence="8">Aspartate transcarbamylase</fullName>
        <shortName evidence="8">ATCase</shortName>
    </alternativeName>
</protein>
<reference evidence="11 12" key="1">
    <citation type="submission" date="2019-03" db="EMBL/GenBank/DDBJ databases">
        <title>Roseomonas sp. a novel Roseomonas species isolated from Sea whip Gorgonian.</title>
        <authorList>
            <person name="Li F."/>
            <person name="Pan X."/>
            <person name="Huang S."/>
            <person name="Li Z."/>
            <person name="Meng B."/>
        </authorList>
    </citation>
    <scope>NUCLEOTIDE SEQUENCE [LARGE SCALE GENOMIC DNA]</scope>
    <source>
        <strain evidence="11 12">M0104</strain>
    </source>
</reference>
<organism evidence="11 12">
    <name type="scientific">Teichococcus coralli</name>
    <dbReference type="NCBI Taxonomy" id="2545983"/>
    <lineage>
        <taxon>Bacteria</taxon>
        <taxon>Pseudomonadati</taxon>
        <taxon>Pseudomonadota</taxon>
        <taxon>Alphaproteobacteria</taxon>
        <taxon>Acetobacterales</taxon>
        <taxon>Roseomonadaceae</taxon>
        <taxon>Roseomonas</taxon>
    </lineage>
</organism>
<feature type="binding site" evidence="8">
    <location>
        <position position="266"/>
    </location>
    <ligand>
        <name>carbamoyl phosphate</name>
        <dbReference type="ChEBI" id="CHEBI:58228"/>
    </ligand>
</feature>
<accession>A0A845B8I4</accession>
<evidence type="ECO:0000256" key="4">
    <source>
        <dbReference type="ARBA" id="ARBA00022679"/>
    </source>
</evidence>
<dbReference type="GO" id="GO:0006520">
    <property type="term" value="P:amino acid metabolic process"/>
    <property type="evidence" value="ECO:0007669"/>
    <property type="project" value="InterPro"/>
</dbReference>
<sequence>MLPYPHRHLLALQGLEPPYIADLLDLAESYALLNRSGKTQRDLLKGQTLINLFFEDSTRTRTSFELAGKRLGADVINMSVSTSSVNKGETLLDTASTLNAMHCDLLVVRHAQSGAPALLSQKVDAAVINAGDGTHEHPTQALLDALTIRRHKGQLENLTVAICGDVLHSRVARSNIHLLTTMNCRVRVVGPPALLPAEVERLGVEVFHDMKGGLAGADVVMMLRLQKERMAGGLVPSAREYFRFYGLDAAKLAQAKPDAIVMHPGPMNRGVEIDSAVADDPTRSVIGEQVEMGVAVRMAVLDTLSRNTRRNARL</sequence>
<comment type="function">
    <text evidence="6 8">Catalyzes the condensation of carbamoyl phosphate and aspartate to form carbamoyl aspartate and inorganic phosphate, the committed step in the de novo pyrimidine nucleotide biosynthesis pathway.</text>
</comment>
<evidence type="ECO:0000256" key="8">
    <source>
        <dbReference type="HAMAP-Rule" id="MF_00001"/>
    </source>
</evidence>
<feature type="binding site" evidence="8">
    <location>
        <position position="109"/>
    </location>
    <ligand>
        <name>carbamoyl phosphate</name>
        <dbReference type="ChEBI" id="CHEBI:58228"/>
    </ligand>
</feature>
<dbReference type="Proteomes" id="UP000460715">
    <property type="component" value="Unassembled WGS sequence"/>
</dbReference>
<dbReference type="FunFam" id="3.40.50.1370:FF:000007">
    <property type="entry name" value="Aspartate carbamoyltransferase"/>
    <property type="match status" value="1"/>
</dbReference>
<dbReference type="UniPathway" id="UPA00070">
    <property type="reaction ID" value="UER00116"/>
</dbReference>
<comment type="function">
    <text evidence="1">Reversibly catalyzes the transfer of the carbamoyl group from carbamoyl phosphate (CP) to the N(epsilon) atom of ornithine (ORN) to produce L-citrulline.</text>
</comment>